<organism evidence="17 18">
    <name type="scientific">Breznakia pachnodae</name>
    <dbReference type="NCBI Taxonomy" id="265178"/>
    <lineage>
        <taxon>Bacteria</taxon>
        <taxon>Bacillati</taxon>
        <taxon>Bacillota</taxon>
        <taxon>Erysipelotrichia</taxon>
        <taxon>Erysipelotrichales</taxon>
        <taxon>Erysipelotrichaceae</taxon>
        <taxon>Breznakia</taxon>
    </lineage>
</organism>
<evidence type="ECO:0000256" key="11">
    <source>
        <dbReference type="ARBA" id="ARBA00022759"/>
    </source>
</evidence>
<dbReference type="InterPro" id="IPR012337">
    <property type="entry name" value="RNaseH-like_sf"/>
</dbReference>
<feature type="binding site" evidence="14 15">
    <location>
        <position position="197"/>
    </location>
    <ligand>
        <name>a divalent metal cation</name>
        <dbReference type="ChEBI" id="CHEBI:60240"/>
    </ligand>
</feature>
<evidence type="ECO:0000256" key="8">
    <source>
        <dbReference type="ARBA" id="ARBA00022490"/>
    </source>
</evidence>
<evidence type="ECO:0000256" key="1">
    <source>
        <dbReference type="ARBA" id="ARBA00000077"/>
    </source>
</evidence>
<dbReference type="InterPro" id="IPR024568">
    <property type="entry name" value="RNase_HIII_N"/>
</dbReference>
<dbReference type="PIRSF" id="PIRSF037748">
    <property type="entry name" value="RnhC"/>
    <property type="match status" value="1"/>
</dbReference>
<evidence type="ECO:0000256" key="6">
    <source>
        <dbReference type="ARBA" id="ARBA00012180"/>
    </source>
</evidence>
<feature type="binding site" evidence="14 15">
    <location>
        <position position="94"/>
    </location>
    <ligand>
        <name>a divalent metal cation</name>
        <dbReference type="ChEBI" id="CHEBI:60240"/>
    </ligand>
</feature>
<evidence type="ECO:0000256" key="2">
    <source>
        <dbReference type="ARBA" id="ARBA00001946"/>
    </source>
</evidence>
<evidence type="ECO:0000256" key="12">
    <source>
        <dbReference type="ARBA" id="ARBA00022801"/>
    </source>
</evidence>
<dbReference type="SUPFAM" id="SSF53098">
    <property type="entry name" value="Ribonuclease H-like"/>
    <property type="match status" value="1"/>
</dbReference>
<comment type="function">
    <text evidence="3 14">Endonuclease that specifically degrades the RNA of RNA-DNA hybrids.</text>
</comment>
<comment type="similarity">
    <text evidence="5 14">Belongs to the RNase HII family. RnhC subfamily.</text>
</comment>
<feature type="binding site" evidence="14 15">
    <location>
        <position position="95"/>
    </location>
    <ligand>
        <name>a divalent metal cation</name>
        <dbReference type="ChEBI" id="CHEBI:60240"/>
    </ligand>
</feature>
<dbReference type="NCBIfam" id="TIGR00716">
    <property type="entry name" value="rnhC"/>
    <property type="match status" value="1"/>
</dbReference>
<keyword evidence="10 14" id="KW-0479">Metal-binding</keyword>
<name>A0ABU0E5R7_9FIRM</name>
<dbReference type="PANTHER" id="PTHR10954:SF23">
    <property type="entry name" value="RIBONUCLEASE"/>
    <property type="match status" value="1"/>
</dbReference>
<dbReference type="InterPro" id="IPR024567">
    <property type="entry name" value="RNase_HII/HIII_dom"/>
</dbReference>
<evidence type="ECO:0000256" key="14">
    <source>
        <dbReference type="HAMAP-Rule" id="MF_00053"/>
    </source>
</evidence>
<dbReference type="HAMAP" id="MF_00053">
    <property type="entry name" value="RNase_HIII"/>
    <property type="match status" value="1"/>
</dbReference>
<keyword evidence="9 14" id="KW-0540">Nuclease</keyword>
<dbReference type="PANTHER" id="PTHR10954">
    <property type="entry name" value="RIBONUCLEASE H2 SUBUNIT A"/>
    <property type="match status" value="1"/>
</dbReference>
<evidence type="ECO:0000313" key="17">
    <source>
        <dbReference type="EMBL" id="MDQ0362237.1"/>
    </source>
</evidence>
<reference evidence="17 18" key="1">
    <citation type="submission" date="2023-07" db="EMBL/GenBank/DDBJ databases">
        <title>Genomic Encyclopedia of Type Strains, Phase IV (KMG-IV): sequencing the most valuable type-strain genomes for metagenomic binning, comparative biology and taxonomic classification.</title>
        <authorList>
            <person name="Goeker M."/>
        </authorList>
    </citation>
    <scope>NUCLEOTIDE SEQUENCE [LARGE SCALE GENOMIC DNA]</scope>
    <source>
        <strain evidence="17 18">DSM 16784</strain>
    </source>
</reference>
<dbReference type="CDD" id="cd06590">
    <property type="entry name" value="RNase_HII_bacteria_HIII_like"/>
    <property type="match status" value="1"/>
</dbReference>
<gene>
    <name evidence="14" type="primary">rnhC</name>
    <name evidence="17" type="ORF">J2S15_002991</name>
</gene>
<keyword evidence="13 14" id="KW-0460">Magnesium</keyword>
<dbReference type="RefSeq" id="WP_307409667.1">
    <property type="nucleotide sequence ID" value="NZ_JAUSUR010000006.1"/>
</dbReference>
<comment type="subcellular location">
    <subcellularLocation>
        <location evidence="4 14">Cytoplasm</location>
    </subcellularLocation>
</comment>
<evidence type="ECO:0000256" key="13">
    <source>
        <dbReference type="ARBA" id="ARBA00022842"/>
    </source>
</evidence>
<dbReference type="Gene3D" id="3.30.420.10">
    <property type="entry name" value="Ribonuclease H-like superfamily/Ribonuclease H"/>
    <property type="match status" value="1"/>
</dbReference>
<proteinExistence type="inferred from homology"/>
<dbReference type="Pfam" id="PF01351">
    <property type="entry name" value="RNase_HII"/>
    <property type="match status" value="1"/>
</dbReference>
<feature type="domain" description="RNase H type-2" evidence="16">
    <location>
        <begin position="88"/>
        <end position="301"/>
    </location>
</feature>
<protein>
    <recommendedName>
        <fullName evidence="7 14">Ribonuclease HIII</fullName>
        <shortName evidence="14">RNase HIII</shortName>
        <ecNumber evidence="6 14">3.1.26.4</ecNumber>
    </recommendedName>
</protein>
<comment type="cofactor">
    <cofactor evidence="14 15">
        <name>Mn(2+)</name>
        <dbReference type="ChEBI" id="CHEBI:29035"/>
    </cofactor>
    <cofactor evidence="14 15">
        <name>Mg(2+)</name>
        <dbReference type="ChEBI" id="CHEBI:18420"/>
    </cofactor>
    <text evidence="14 15">Manganese or magnesium. Binds 1 divalent metal ion per monomer in the absence of substrate. May bind a second metal ion after substrate binding.</text>
</comment>
<evidence type="ECO:0000313" key="18">
    <source>
        <dbReference type="Proteomes" id="UP001230220"/>
    </source>
</evidence>
<keyword evidence="11 14" id="KW-0255">Endonuclease</keyword>
<evidence type="ECO:0000259" key="16">
    <source>
        <dbReference type="PROSITE" id="PS51975"/>
    </source>
</evidence>
<comment type="cofactor">
    <cofactor evidence="2">
        <name>Mg(2+)</name>
        <dbReference type="ChEBI" id="CHEBI:18420"/>
    </cofactor>
</comment>
<keyword evidence="18" id="KW-1185">Reference proteome</keyword>
<dbReference type="PROSITE" id="PS51975">
    <property type="entry name" value="RNASE_H_2"/>
    <property type="match status" value="1"/>
</dbReference>
<evidence type="ECO:0000256" key="4">
    <source>
        <dbReference type="ARBA" id="ARBA00004496"/>
    </source>
</evidence>
<comment type="caution">
    <text evidence="17">The sequence shown here is derived from an EMBL/GenBank/DDBJ whole genome shotgun (WGS) entry which is preliminary data.</text>
</comment>
<keyword evidence="8 14" id="KW-0963">Cytoplasm</keyword>
<dbReference type="Pfam" id="PF11858">
    <property type="entry name" value="DUF3378"/>
    <property type="match status" value="1"/>
</dbReference>
<evidence type="ECO:0000256" key="15">
    <source>
        <dbReference type="PROSITE-ProRule" id="PRU01319"/>
    </source>
</evidence>
<comment type="catalytic activity">
    <reaction evidence="1 14 15">
        <text>Endonucleolytic cleavage to 5'-phosphomonoester.</text>
        <dbReference type="EC" id="3.1.26.4"/>
    </reaction>
</comment>
<evidence type="ECO:0000256" key="5">
    <source>
        <dbReference type="ARBA" id="ARBA00008378"/>
    </source>
</evidence>
<dbReference type="InterPro" id="IPR001352">
    <property type="entry name" value="RNase_HII/HIII"/>
</dbReference>
<dbReference type="GO" id="GO:0004523">
    <property type="term" value="F:RNA-DNA hybrid ribonuclease activity"/>
    <property type="evidence" value="ECO:0007669"/>
    <property type="project" value="UniProtKB-EC"/>
</dbReference>
<dbReference type="Proteomes" id="UP001230220">
    <property type="component" value="Unassembled WGS sequence"/>
</dbReference>
<dbReference type="EMBL" id="JAUSUR010000006">
    <property type="protein sequence ID" value="MDQ0362237.1"/>
    <property type="molecule type" value="Genomic_DNA"/>
</dbReference>
<evidence type="ECO:0000256" key="9">
    <source>
        <dbReference type="ARBA" id="ARBA00022722"/>
    </source>
</evidence>
<evidence type="ECO:0000256" key="10">
    <source>
        <dbReference type="ARBA" id="ARBA00022723"/>
    </source>
</evidence>
<dbReference type="InterPro" id="IPR012295">
    <property type="entry name" value="TBP_dom_sf"/>
</dbReference>
<evidence type="ECO:0000256" key="3">
    <source>
        <dbReference type="ARBA" id="ARBA00004065"/>
    </source>
</evidence>
<sequence>MTITKVYTREEINKLYHSLGAGTKCKTPPYAIFQIKMSDCTITAYESLKVVFQGNGAEFYSDIVKGKVATKKTSSSSKTTTASVSEVFPQAGSDEVGTGDYFGPVVVCAAYVEEKDRELLIKLGIKDSKQIKDPEILMIAPQLIDHLKYSILILDNYKYNQVHETNNMNQIKAKLHNQAFINLQKKFNLNLSTIYVDQFTPPPSYFRYLKNESEVVRNIHFETKAEDKFLSVACASIIARYYFLDTLKKMDEKYDFTFPKGAGAHVDAIAKQLVEQHGRDILWQVSKYHFSNTDRIINEDD</sequence>
<evidence type="ECO:0000256" key="7">
    <source>
        <dbReference type="ARBA" id="ARBA00021407"/>
    </source>
</evidence>
<accession>A0ABU0E5R7</accession>
<keyword evidence="12 14" id="KW-0378">Hydrolase</keyword>
<dbReference type="InterPro" id="IPR036397">
    <property type="entry name" value="RNaseH_sf"/>
</dbReference>
<dbReference type="InterPro" id="IPR004641">
    <property type="entry name" value="RNase_HIII"/>
</dbReference>
<dbReference type="Gene3D" id="3.30.310.10">
    <property type="entry name" value="TATA-Binding Protein"/>
    <property type="match status" value="1"/>
</dbReference>
<dbReference type="EC" id="3.1.26.4" evidence="6 14"/>